<name>A0A1V9FHW8_9BACT</name>
<feature type="transmembrane region" description="Helical" evidence="1">
    <location>
        <begin position="83"/>
        <end position="106"/>
    </location>
</feature>
<dbReference type="EMBL" id="LVYD01000107">
    <property type="protein sequence ID" value="OQP57942.1"/>
    <property type="molecule type" value="Genomic_DNA"/>
</dbReference>
<organism evidence="2 3">
    <name type="scientific">Niastella vici</name>
    <dbReference type="NCBI Taxonomy" id="1703345"/>
    <lineage>
        <taxon>Bacteria</taxon>
        <taxon>Pseudomonadati</taxon>
        <taxon>Bacteroidota</taxon>
        <taxon>Chitinophagia</taxon>
        <taxon>Chitinophagales</taxon>
        <taxon>Chitinophagaceae</taxon>
        <taxon>Niastella</taxon>
    </lineage>
</organism>
<keyword evidence="3" id="KW-1185">Reference proteome</keyword>
<dbReference type="OrthoDB" id="9799243at2"/>
<feature type="transmembrane region" description="Helical" evidence="1">
    <location>
        <begin position="178"/>
        <end position="199"/>
    </location>
</feature>
<feature type="transmembrane region" description="Helical" evidence="1">
    <location>
        <begin position="146"/>
        <end position="166"/>
    </location>
</feature>
<sequence length="267" mass="31176">MTHTPVTDFRRGFGATNRTDAWWARPLVIFVCLTTFLLYVTWAAFQGRHYTFGPYLSPLYSPELFGDSPHSWFGAKPGWWPPFIPWSPALLILWAPGIFRLTCYYYRGAYYRSFWADPPSCTVAEPRKTYRGENSFPLIIQNVHRYFLYIALFFLLFLAHDVWQALWFTEPGRGNASFGIGVGTLVLAINVVFLAGYTFGCHSLRHAVGGFLDRFSGSPIRARTWRCVSCFNRRHMLWAWLSLFWVMFSDIYIRLCSMGVWHDWRII</sequence>
<dbReference type="RefSeq" id="WP_081155487.1">
    <property type="nucleotide sequence ID" value="NZ_LVYD01000107.1"/>
</dbReference>
<accession>A0A1V9FHW8</accession>
<dbReference type="AlphaFoldDB" id="A0A1V9FHW8"/>
<evidence type="ECO:0000313" key="3">
    <source>
        <dbReference type="Proteomes" id="UP000192796"/>
    </source>
</evidence>
<comment type="caution">
    <text evidence="2">The sequence shown here is derived from an EMBL/GenBank/DDBJ whole genome shotgun (WGS) entry which is preliminary data.</text>
</comment>
<evidence type="ECO:0000313" key="2">
    <source>
        <dbReference type="EMBL" id="OQP57942.1"/>
    </source>
</evidence>
<feature type="transmembrane region" description="Helical" evidence="1">
    <location>
        <begin position="27"/>
        <end position="45"/>
    </location>
</feature>
<keyword evidence="1" id="KW-0812">Transmembrane</keyword>
<keyword evidence="1" id="KW-1133">Transmembrane helix</keyword>
<protein>
    <submittedName>
        <fullName evidence="2">Succinate dehydrogenase</fullName>
    </submittedName>
</protein>
<dbReference type="STRING" id="1703345.A3860_39635"/>
<dbReference type="Proteomes" id="UP000192796">
    <property type="component" value="Unassembled WGS sequence"/>
</dbReference>
<evidence type="ECO:0000256" key="1">
    <source>
        <dbReference type="SAM" id="Phobius"/>
    </source>
</evidence>
<feature type="transmembrane region" description="Helical" evidence="1">
    <location>
        <begin position="236"/>
        <end position="255"/>
    </location>
</feature>
<keyword evidence="1" id="KW-0472">Membrane</keyword>
<reference evidence="2 3" key="1">
    <citation type="submission" date="2016-03" db="EMBL/GenBank/DDBJ databases">
        <title>Niastella vici sp. nov., isolated from farmland soil.</title>
        <authorList>
            <person name="Chen L."/>
            <person name="Wang D."/>
            <person name="Yang S."/>
            <person name="Wang G."/>
        </authorList>
    </citation>
    <scope>NUCLEOTIDE SEQUENCE [LARGE SCALE GENOMIC DNA]</scope>
    <source>
        <strain evidence="2 3">DJ57</strain>
    </source>
</reference>
<gene>
    <name evidence="2" type="ORF">A3860_39635</name>
</gene>
<proteinExistence type="predicted"/>